<dbReference type="Pfam" id="PF00535">
    <property type="entry name" value="Glycos_transf_2"/>
    <property type="match status" value="1"/>
</dbReference>
<organism evidence="2 3">
    <name type="scientific">Roseofilum halophilum BLCC-M91</name>
    <dbReference type="NCBI Taxonomy" id="3022259"/>
    <lineage>
        <taxon>Bacteria</taxon>
        <taxon>Bacillati</taxon>
        <taxon>Cyanobacteriota</taxon>
        <taxon>Cyanophyceae</taxon>
        <taxon>Desertifilales</taxon>
        <taxon>Desertifilaceae</taxon>
        <taxon>Roseofilum</taxon>
        <taxon>Roseofilum halophilum</taxon>
    </lineage>
</organism>
<dbReference type="Gene3D" id="3.90.550.10">
    <property type="entry name" value="Spore Coat Polysaccharide Biosynthesis Protein SpsA, Chain A"/>
    <property type="match status" value="1"/>
</dbReference>
<evidence type="ECO:0000259" key="1">
    <source>
        <dbReference type="Pfam" id="PF00535"/>
    </source>
</evidence>
<dbReference type="RefSeq" id="WP_283763597.1">
    <property type="nucleotide sequence ID" value="NZ_JAQPOK010000115.1"/>
</dbReference>
<name>A0ABT7BM69_9CYAN</name>
<dbReference type="SUPFAM" id="SSF53448">
    <property type="entry name" value="Nucleotide-diphospho-sugar transferases"/>
    <property type="match status" value="1"/>
</dbReference>
<evidence type="ECO:0000313" key="3">
    <source>
        <dbReference type="Proteomes" id="UP001231370"/>
    </source>
</evidence>
<proteinExistence type="predicted"/>
<evidence type="ECO:0000313" key="2">
    <source>
        <dbReference type="EMBL" id="MDJ1180297.1"/>
    </source>
</evidence>
<reference evidence="2 3" key="1">
    <citation type="submission" date="2023-01" db="EMBL/GenBank/DDBJ databases">
        <title>Novel diversity within Roseofilum (Cyanobacteria; Desertifilaceae) from marine benthic mats with descriptions of four novel species.</title>
        <authorList>
            <person name="Wang Y."/>
            <person name="Berthold D.E."/>
            <person name="Hu J."/>
            <person name="Lefler F.W."/>
            <person name="Laughinghouse H.D. IV."/>
        </authorList>
    </citation>
    <scope>NUCLEOTIDE SEQUENCE [LARGE SCALE GENOMIC DNA]</scope>
    <source>
        <strain evidence="2 3">BLCC-M91</strain>
    </source>
</reference>
<keyword evidence="3" id="KW-1185">Reference proteome</keyword>
<sequence length="320" mass="36964">MPKISVIIPAYNAMAYLPETLENLLQQTWQDFEIIIVNDGSSDDTPQWVAQVSDPRVKLVSQENQGLAGARNTGIAHAQGEYIAFLDADDLWEKSKLEKQLQSLEQNPKIGLVYTWVLLIDAEGKKTGRLFKSEAQGKVWQTLIEENIVGCGSVAMVRRKCFETCGLFDRNLKSFVEDWDMWLRIASHYQFSVVPEPLVYYRQHANSASRNWSAMEESYKIVIEKAFNSAPPDIQSMKNKSYGRANLCLAWKPLQSAAKDYQTAAKFREIAITYYPQLIWTKEYWRLSVAIVLMQALGPDRYQKFLQWVYRLRRQIFVLK</sequence>
<accession>A0ABT7BM69</accession>
<comment type="caution">
    <text evidence="2">The sequence shown here is derived from an EMBL/GenBank/DDBJ whole genome shotgun (WGS) entry which is preliminary data.</text>
</comment>
<dbReference type="EMBL" id="JAQPOK010000115">
    <property type="protein sequence ID" value="MDJ1180297.1"/>
    <property type="molecule type" value="Genomic_DNA"/>
</dbReference>
<feature type="domain" description="Glycosyltransferase 2-like" evidence="1">
    <location>
        <begin position="5"/>
        <end position="164"/>
    </location>
</feature>
<gene>
    <name evidence="2" type="ORF">PJF56_15640</name>
</gene>
<dbReference type="CDD" id="cd00761">
    <property type="entry name" value="Glyco_tranf_GTA_type"/>
    <property type="match status" value="1"/>
</dbReference>
<dbReference type="Proteomes" id="UP001231370">
    <property type="component" value="Unassembled WGS sequence"/>
</dbReference>
<dbReference type="InterPro" id="IPR050834">
    <property type="entry name" value="Glycosyltransf_2"/>
</dbReference>
<dbReference type="PANTHER" id="PTHR43685">
    <property type="entry name" value="GLYCOSYLTRANSFERASE"/>
    <property type="match status" value="1"/>
</dbReference>
<protein>
    <submittedName>
        <fullName evidence="2">Glycosyltransferase family A protein</fullName>
    </submittedName>
</protein>
<dbReference type="InterPro" id="IPR001173">
    <property type="entry name" value="Glyco_trans_2-like"/>
</dbReference>
<dbReference type="InterPro" id="IPR029044">
    <property type="entry name" value="Nucleotide-diphossugar_trans"/>
</dbReference>
<dbReference type="PANTHER" id="PTHR43685:SF2">
    <property type="entry name" value="GLYCOSYLTRANSFERASE 2-LIKE DOMAIN-CONTAINING PROTEIN"/>
    <property type="match status" value="1"/>
</dbReference>